<evidence type="ECO:0000313" key="2">
    <source>
        <dbReference type="Proteomes" id="UP000070184"/>
    </source>
</evidence>
<keyword evidence="2" id="KW-1185">Reference proteome</keyword>
<proteinExistence type="predicted"/>
<organism evidence="1 2">
    <name type="scientific">candidate division MSBL1 archaeon SCGC-AAA259B11</name>
    <dbReference type="NCBI Taxonomy" id="1698260"/>
    <lineage>
        <taxon>Archaea</taxon>
        <taxon>Methanobacteriati</taxon>
        <taxon>Methanobacteriota</taxon>
        <taxon>candidate division MSBL1</taxon>
    </lineage>
</organism>
<dbReference type="EMBL" id="LHXK01000050">
    <property type="protein sequence ID" value="KXA89192.1"/>
    <property type="molecule type" value="Genomic_DNA"/>
</dbReference>
<dbReference type="AlphaFoldDB" id="A0A133U4T4"/>
<evidence type="ECO:0000313" key="1">
    <source>
        <dbReference type="EMBL" id="KXA89192.1"/>
    </source>
</evidence>
<comment type="caution">
    <text evidence="1">The sequence shown here is derived from an EMBL/GenBank/DDBJ whole genome shotgun (WGS) entry which is preliminary data.</text>
</comment>
<name>A0A133U4T4_9EURY</name>
<accession>A0A133U4T4</accession>
<sequence length="113" mass="12543">MSLTTEEEIEKWRRENRKALHILPGDISGMGGLLKVARVEAKKRYGWESVRVLEWIGEPPDDCYVVLVEPKSLPDDVVGELAEEAGAQGEDEATAVQARDVAGLRQKVGEKSR</sequence>
<gene>
    <name evidence="1" type="ORF">AKJ61_03370</name>
</gene>
<reference evidence="1 2" key="1">
    <citation type="journal article" date="2016" name="Sci. Rep.">
        <title>Metabolic traits of an uncultured archaeal lineage -MSBL1- from brine pools of the Red Sea.</title>
        <authorList>
            <person name="Mwirichia R."/>
            <person name="Alam I."/>
            <person name="Rashid M."/>
            <person name="Vinu M."/>
            <person name="Ba-Alawi W."/>
            <person name="Anthony Kamau A."/>
            <person name="Kamanda Ngugi D."/>
            <person name="Goker M."/>
            <person name="Klenk H.P."/>
            <person name="Bajic V."/>
            <person name="Stingl U."/>
        </authorList>
    </citation>
    <scope>NUCLEOTIDE SEQUENCE [LARGE SCALE GENOMIC DNA]</scope>
    <source>
        <strain evidence="1">SCGC-AAA259B11</strain>
    </source>
</reference>
<protein>
    <submittedName>
        <fullName evidence="1">Uncharacterized protein</fullName>
    </submittedName>
</protein>
<dbReference type="Proteomes" id="UP000070184">
    <property type="component" value="Unassembled WGS sequence"/>
</dbReference>